<dbReference type="Proteomes" id="UP001375240">
    <property type="component" value="Unassembled WGS sequence"/>
</dbReference>
<organism evidence="2 3">
    <name type="scientific">Orbilia brochopaga</name>
    <dbReference type="NCBI Taxonomy" id="3140254"/>
    <lineage>
        <taxon>Eukaryota</taxon>
        <taxon>Fungi</taxon>
        <taxon>Dikarya</taxon>
        <taxon>Ascomycota</taxon>
        <taxon>Pezizomycotina</taxon>
        <taxon>Orbiliomycetes</taxon>
        <taxon>Orbiliales</taxon>
        <taxon>Orbiliaceae</taxon>
        <taxon>Orbilia</taxon>
    </lineage>
</organism>
<evidence type="ECO:0000313" key="3">
    <source>
        <dbReference type="Proteomes" id="UP001375240"/>
    </source>
</evidence>
<feature type="region of interest" description="Disordered" evidence="1">
    <location>
        <begin position="157"/>
        <end position="194"/>
    </location>
</feature>
<evidence type="ECO:0000256" key="1">
    <source>
        <dbReference type="SAM" id="MobiDB-lite"/>
    </source>
</evidence>
<reference evidence="2 3" key="1">
    <citation type="submission" date="2019-10" db="EMBL/GenBank/DDBJ databases">
        <authorList>
            <person name="Palmer J.M."/>
        </authorList>
    </citation>
    <scope>NUCLEOTIDE SEQUENCE [LARGE SCALE GENOMIC DNA]</scope>
    <source>
        <strain evidence="2 3">TWF696</strain>
    </source>
</reference>
<accession>A0AAV9UCY5</accession>
<proteinExistence type="predicted"/>
<sequence>MCVYVQQAACPRWPLSYPFALPSKPWSASISEYLGWDAARPRSTQQALRPIKKARAVRRKMAGPSTPPIEMEEKELFKLPDDLQSKSAQQYAAESAEIEYKKNEAPFKLELEQIPVNEDPTSWLDTDITMPLRDAGELDLSIPPLPVSPLQTPWEFSEPLSPTADEMALDPLGGDESLASGENEEKTQSADEQSSFTLGRYLAGSEDALAAKHLGSDRSTTLPDFIRSTTPIDIQTELQRFDFDIGEVPDSMRLGDDINETLESECDEVDVVTRLFAGARVISAELDDWVSKSSLVGNNAKPLPVGSVDGRKRKVARADE</sequence>
<evidence type="ECO:0000313" key="2">
    <source>
        <dbReference type="EMBL" id="KAK6338897.1"/>
    </source>
</evidence>
<feature type="compositionally biased region" description="Basic residues" evidence="1">
    <location>
        <begin position="50"/>
        <end position="61"/>
    </location>
</feature>
<feature type="region of interest" description="Disordered" evidence="1">
    <location>
        <begin position="45"/>
        <end position="72"/>
    </location>
</feature>
<comment type="caution">
    <text evidence="2">The sequence shown here is derived from an EMBL/GenBank/DDBJ whole genome shotgun (WGS) entry which is preliminary data.</text>
</comment>
<feature type="region of interest" description="Disordered" evidence="1">
    <location>
        <begin position="295"/>
        <end position="320"/>
    </location>
</feature>
<keyword evidence="3" id="KW-1185">Reference proteome</keyword>
<protein>
    <submittedName>
        <fullName evidence="2">Uncharacterized protein</fullName>
    </submittedName>
</protein>
<dbReference type="EMBL" id="JAVHNQ010000009">
    <property type="protein sequence ID" value="KAK6338897.1"/>
    <property type="molecule type" value="Genomic_DNA"/>
</dbReference>
<gene>
    <name evidence="2" type="ORF">TWF696_009699</name>
</gene>
<dbReference type="AlphaFoldDB" id="A0AAV9UCY5"/>
<feature type="compositionally biased region" description="Basic residues" evidence="1">
    <location>
        <begin position="311"/>
        <end position="320"/>
    </location>
</feature>
<name>A0AAV9UCY5_9PEZI</name>